<evidence type="ECO:0000259" key="1">
    <source>
        <dbReference type="PROSITE" id="PS51126"/>
    </source>
</evidence>
<dbReference type="PROSITE" id="PS51126">
    <property type="entry name" value="DILUTE"/>
    <property type="match status" value="1"/>
</dbReference>
<gene>
    <name evidence="2" type="ORF">FRX31_020834</name>
</gene>
<dbReference type="AlphaFoldDB" id="A0A7J6VXN1"/>
<proteinExistence type="predicted"/>
<dbReference type="Proteomes" id="UP000554482">
    <property type="component" value="Unassembled WGS sequence"/>
</dbReference>
<dbReference type="PANTHER" id="PTHR16027">
    <property type="entry name" value="DILUTE DOMAIN-CONTAINING PROTEIN YPR089W"/>
    <property type="match status" value="1"/>
</dbReference>
<dbReference type="GO" id="GO:0007015">
    <property type="term" value="P:actin filament organization"/>
    <property type="evidence" value="ECO:0007669"/>
    <property type="project" value="InterPro"/>
</dbReference>
<dbReference type="CDD" id="cd15475">
    <property type="entry name" value="MyosinXI_CBD"/>
    <property type="match status" value="1"/>
</dbReference>
<reference evidence="2 3" key="1">
    <citation type="submission" date="2020-06" db="EMBL/GenBank/DDBJ databases">
        <title>Transcriptomic and genomic resources for Thalictrum thalictroides and T. hernandezii: Facilitating candidate gene discovery in an emerging model plant lineage.</title>
        <authorList>
            <person name="Arias T."/>
            <person name="Riano-Pachon D.M."/>
            <person name="Di Stilio V.S."/>
        </authorList>
    </citation>
    <scope>NUCLEOTIDE SEQUENCE [LARGE SCALE GENOMIC DNA]</scope>
    <source>
        <strain evidence="3">cv. WT478/WT964</strain>
        <tissue evidence="2">Leaves</tissue>
    </source>
</reference>
<sequence>MIDVVLMLEKRIPVGKPPYPFQFRQSSNSSMPPSVLETVPEIYSKDHERVEEKVSNIESENPVFRQHSEALSPSGKVLASQPTPTIFENITEKEQNGESRDILDINPAVLSLEPLSEERPQKSLNEKQQEYQDLLIKCISQDLGFSVGRPVTACLIYKCLLHWRSFELERTSLFDRIIEVIDSAIKVHENNDSLSYWLSNTSTLVLLLQRTLKANDELGLNPQRRRSASASLFRRMTQGLRGPQQNAGISFLNSQGLAGVDDLRYVEARYPALLFKQQLAAFLEKIYGLIRDNLKKEVSITVALCIQAARTSRASRVKGSGSQQYLLAHWESIVKILNNYLKALRENYVPPFLVSKLFTQIFSFVNVQLFNSVLLRRECCSFSNGEFIKNGLAELEHWCVNATEKYAGSAWHELKHIRQTVGFLVIHQKPKTLKEITNDLCPVLSLQQIYRISTMYHDDKYNTHSVSSDVISSLRILMTEDSNNAVSSSFLLDDDSSIPFSIDDISKSTQEIDISDIDPPPFLCKYSGFHFLLQPVE</sequence>
<dbReference type="InterPro" id="IPR052072">
    <property type="entry name" value="Vascular_dev_regulator"/>
</dbReference>
<evidence type="ECO:0000313" key="3">
    <source>
        <dbReference type="Proteomes" id="UP000554482"/>
    </source>
</evidence>
<dbReference type="InterPro" id="IPR002710">
    <property type="entry name" value="Dilute_dom"/>
</dbReference>
<dbReference type="OrthoDB" id="6108017at2759"/>
<dbReference type="Pfam" id="PF01843">
    <property type="entry name" value="DIL"/>
    <property type="match status" value="1"/>
</dbReference>
<comment type="caution">
    <text evidence="2">The sequence shown here is derived from an EMBL/GenBank/DDBJ whole genome shotgun (WGS) entry which is preliminary data.</text>
</comment>
<dbReference type="PANTHER" id="PTHR16027:SF6">
    <property type="entry name" value="DILUTE DOMAIN-CONTAINING PROTEIN"/>
    <property type="match status" value="1"/>
</dbReference>
<name>A0A7J6VXN1_THATH</name>
<dbReference type="EMBL" id="JABWDY010025273">
    <property type="protein sequence ID" value="KAF5189581.1"/>
    <property type="molecule type" value="Genomic_DNA"/>
</dbReference>
<keyword evidence="3" id="KW-1185">Reference proteome</keyword>
<accession>A0A7J6VXN1</accession>
<protein>
    <submittedName>
        <fullName evidence="2">Myosin-17</fullName>
    </submittedName>
</protein>
<dbReference type="SMART" id="SM01132">
    <property type="entry name" value="DIL"/>
    <property type="match status" value="1"/>
</dbReference>
<feature type="domain" description="Dilute" evidence="1">
    <location>
        <begin position="175"/>
        <end position="480"/>
    </location>
</feature>
<organism evidence="2 3">
    <name type="scientific">Thalictrum thalictroides</name>
    <name type="common">Rue-anemone</name>
    <name type="synonym">Anemone thalictroides</name>
    <dbReference type="NCBI Taxonomy" id="46969"/>
    <lineage>
        <taxon>Eukaryota</taxon>
        <taxon>Viridiplantae</taxon>
        <taxon>Streptophyta</taxon>
        <taxon>Embryophyta</taxon>
        <taxon>Tracheophyta</taxon>
        <taxon>Spermatophyta</taxon>
        <taxon>Magnoliopsida</taxon>
        <taxon>Ranunculales</taxon>
        <taxon>Ranunculaceae</taxon>
        <taxon>Thalictroideae</taxon>
        <taxon>Thalictrum</taxon>
    </lineage>
</organism>
<dbReference type="InterPro" id="IPR037975">
    <property type="entry name" value="MyosinXI_CBD"/>
</dbReference>
<evidence type="ECO:0000313" key="2">
    <source>
        <dbReference type="EMBL" id="KAF5189581.1"/>
    </source>
</evidence>